<dbReference type="InterPro" id="IPR017452">
    <property type="entry name" value="GPCR_Rhodpsn_7TM"/>
</dbReference>
<proteinExistence type="inferred from homology"/>
<evidence type="ECO:0000256" key="8">
    <source>
        <dbReference type="ARBA" id="ARBA00023224"/>
    </source>
</evidence>
<comment type="subcellular location">
    <subcellularLocation>
        <location evidence="1">Cell membrane</location>
        <topology evidence="1">Multi-pass membrane protein</topology>
    </subcellularLocation>
</comment>
<evidence type="ECO:0000256" key="10">
    <source>
        <dbReference type="SAM" id="MobiDB-lite"/>
    </source>
</evidence>
<keyword evidence="3 9" id="KW-0812">Transmembrane</keyword>
<evidence type="ECO:0000256" key="4">
    <source>
        <dbReference type="ARBA" id="ARBA00022989"/>
    </source>
</evidence>
<gene>
    <name evidence="12" type="ORF">PACLA_8A004105</name>
</gene>
<sequence length="366" mass="41011">MHLGNGHFEKNCPFSEVPLALAVITTGISLILSFLGILGNILVILSVALDPNKNLRTPFNWLIVNLAAADLITGTITDPISVSIHFKLCLGKKNTDAEQAVYNMSYFISCTASALSITSLAVERYLAVRKPATYRNQMTIKRIVFTVAVIWLISLSLPSIYFEVGYILYSFVFVNASLVLAISITCFTYLLMWRKIKGRSHKTIANHNKSIASLSSTEREKSSTPLNDPTVSNSVVTSTNKMEEKVTKMFLVVLIAMFCCYGPATLFIYLINFCESCSCVALHWFLDLALISILINSSLNFFCYAMQSSRFRSAFIQILKIKRKIHQHHETVSRSVNISKDNCARSTTDTREDVQMEEMFEKLDAS</sequence>
<dbReference type="PANTHER" id="PTHR24247:SF278">
    <property type="entry name" value="HISTAMINE H2 RECEPTOR"/>
    <property type="match status" value="1"/>
</dbReference>
<dbReference type="PANTHER" id="PTHR24247">
    <property type="entry name" value="5-HYDROXYTRYPTAMINE RECEPTOR"/>
    <property type="match status" value="1"/>
</dbReference>
<comment type="similarity">
    <text evidence="9">Belongs to the G-protein coupled receptor 1 family.</text>
</comment>
<evidence type="ECO:0000313" key="12">
    <source>
        <dbReference type="EMBL" id="CAB4014869.1"/>
    </source>
</evidence>
<feature type="transmembrane region" description="Helical" evidence="11">
    <location>
        <begin position="167"/>
        <end position="192"/>
    </location>
</feature>
<evidence type="ECO:0000256" key="11">
    <source>
        <dbReference type="SAM" id="Phobius"/>
    </source>
</evidence>
<accession>A0A7D9IQJ9</accession>
<protein>
    <submittedName>
        <fullName evidence="12">Histamine H2 receptor-like</fullName>
    </submittedName>
</protein>
<reference evidence="12" key="1">
    <citation type="submission" date="2020-04" db="EMBL/GenBank/DDBJ databases">
        <authorList>
            <person name="Alioto T."/>
            <person name="Alioto T."/>
            <person name="Gomez Garrido J."/>
        </authorList>
    </citation>
    <scope>NUCLEOTIDE SEQUENCE</scope>
    <source>
        <strain evidence="12">A484AB</strain>
    </source>
</reference>
<dbReference type="PRINTS" id="PR00237">
    <property type="entry name" value="GPCRRHODOPSN"/>
</dbReference>
<dbReference type="InterPro" id="IPR000276">
    <property type="entry name" value="GPCR_Rhodpsn"/>
</dbReference>
<feature type="region of interest" description="Disordered" evidence="10">
    <location>
        <begin position="215"/>
        <end position="234"/>
    </location>
</feature>
<keyword evidence="8 9" id="KW-0807">Transducer</keyword>
<dbReference type="SUPFAM" id="SSF81321">
    <property type="entry name" value="Family A G protein-coupled receptor-like"/>
    <property type="match status" value="1"/>
</dbReference>
<comment type="caution">
    <text evidence="12">The sequence shown here is derived from an EMBL/GenBank/DDBJ whole genome shotgun (WGS) entry which is preliminary data.</text>
</comment>
<evidence type="ECO:0000256" key="7">
    <source>
        <dbReference type="ARBA" id="ARBA00023170"/>
    </source>
</evidence>
<dbReference type="GO" id="GO:0007268">
    <property type="term" value="P:chemical synaptic transmission"/>
    <property type="evidence" value="ECO:0007669"/>
    <property type="project" value="TreeGrafter"/>
</dbReference>
<feature type="transmembrane region" description="Helical" evidence="11">
    <location>
        <begin position="61"/>
        <end position="84"/>
    </location>
</feature>
<keyword evidence="6 11" id="KW-0472">Membrane</keyword>
<evidence type="ECO:0000256" key="3">
    <source>
        <dbReference type="ARBA" id="ARBA00022692"/>
    </source>
</evidence>
<feature type="transmembrane region" description="Helical" evidence="11">
    <location>
        <begin position="283"/>
        <end position="305"/>
    </location>
</feature>
<dbReference type="GO" id="GO:0005886">
    <property type="term" value="C:plasma membrane"/>
    <property type="evidence" value="ECO:0007669"/>
    <property type="project" value="UniProtKB-SubCell"/>
</dbReference>
<dbReference type="AlphaFoldDB" id="A0A7D9IQJ9"/>
<dbReference type="PROSITE" id="PS50262">
    <property type="entry name" value="G_PROTEIN_RECEP_F1_2"/>
    <property type="match status" value="1"/>
</dbReference>
<keyword evidence="13" id="KW-1185">Reference proteome</keyword>
<evidence type="ECO:0000313" key="13">
    <source>
        <dbReference type="Proteomes" id="UP001152795"/>
    </source>
</evidence>
<feature type="transmembrane region" description="Helical" evidence="11">
    <location>
        <begin position="104"/>
        <end position="122"/>
    </location>
</feature>
<keyword evidence="4 11" id="KW-1133">Transmembrane helix</keyword>
<name>A0A7D9IQJ9_PARCT</name>
<feature type="transmembrane region" description="Helical" evidence="11">
    <location>
        <begin position="249"/>
        <end position="271"/>
    </location>
</feature>
<dbReference type="Proteomes" id="UP001152795">
    <property type="component" value="Unassembled WGS sequence"/>
</dbReference>
<organism evidence="12 13">
    <name type="scientific">Paramuricea clavata</name>
    <name type="common">Red gorgonian</name>
    <name type="synonym">Violescent sea-whip</name>
    <dbReference type="NCBI Taxonomy" id="317549"/>
    <lineage>
        <taxon>Eukaryota</taxon>
        <taxon>Metazoa</taxon>
        <taxon>Cnidaria</taxon>
        <taxon>Anthozoa</taxon>
        <taxon>Octocorallia</taxon>
        <taxon>Malacalcyonacea</taxon>
        <taxon>Plexauridae</taxon>
        <taxon>Paramuricea</taxon>
    </lineage>
</organism>
<dbReference type="EMBL" id="CACRXK020008482">
    <property type="protein sequence ID" value="CAB4014869.1"/>
    <property type="molecule type" value="Genomic_DNA"/>
</dbReference>
<feature type="transmembrane region" description="Helical" evidence="11">
    <location>
        <begin position="20"/>
        <end position="49"/>
    </location>
</feature>
<feature type="compositionally biased region" description="Polar residues" evidence="10">
    <location>
        <begin position="223"/>
        <end position="234"/>
    </location>
</feature>
<evidence type="ECO:0000256" key="5">
    <source>
        <dbReference type="ARBA" id="ARBA00023040"/>
    </source>
</evidence>
<dbReference type="GO" id="GO:0045202">
    <property type="term" value="C:synapse"/>
    <property type="evidence" value="ECO:0007669"/>
    <property type="project" value="GOC"/>
</dbReference>
<dbReference type="GO" id="GO:0004993">
    <property type="term" value="F:G protein-coupled serotonin receptor activity"/>
    <property type="evidence" value="ECO:0007669"/>
    <property type="project" value="TreeGrafter"/>
</dbReference>
<dbReference type="GO" id="GO:0030425">
    <property type="term" value="C:dendrite"/>
    <property type="evidence" value="ECO:0007669"/>
    <property type="project" value="TreeGrafter"/>
</dbReference>
<keyword evidence="2" id="KW-1003">Cell membrane</keyword>
<dbReference type="Pfam" id="PF00001">
    <property type="entry name" value="7tm_1"/>
    <property type="match status" value="1"/>
</dbReference>
<keyword evidence="7 9" id="KW-0675">Receptor</keyword>
<dbReference type="SMART" id="SM01381">
    <property type="entry name" value="7TM_GPCR_Srsx"/>
    <property type="match status" value="1"/>
</dbReference>
<dbReference type="GO" id="GO:0030594">
    <property type="term" value="F:neurotransmitter receptor activity"/>
    <property type="evidence" value="ECO:0007669"/>
    <property type="project" value="TreeGrafter"/>
</dbReference>
<evidence type="ECO:0000256" key="9">
    <source>
        <dbReference type="RuleBase" id="RU000688"/>
    </source>
</evidence>
<dbReference type="OrthoDB" id="5989093at2759"/>
<dbReference type="PROSITE" id="PS00237">
    <property type="entry name" value="G_PROTEIN_RECEP_F1_1"/>
    <property type="match status" value="1"/>
</dbReference>
<evidence type="ECO:0000256" key="2">
    <source>
        <dbReference type="ARBA" id="ARBA00022475"/>
    </source>
</evidence>
<feature type="transmembrane region" description="Helical" evidence="11">
    <location>
        <begin position="143"/>
        <end position="161"/>
    </location>
</feature>
<dbReference type="Gene3D" id="1.20.1070.10">
    <property type="entry name" value="Rhodopsin 7-helix transmembrane proteins"/>
    <property type="match status" value="1"/>
</dbReference>
<keyword evidence="5 9" id="KW-0297">G-protein coupled receptor</keyword>
<evidence type="ECO:0000256" key="6">
    <source>
        <dbReference type="ARBA" id="ARBA00023136"/>
    </source>
</evidence>
<dbReference type="GO" id="GO:0007187">
    <property type="term" value="P:G protein-coupled receptor signaling pathway, coupled to cyclic nucleotide second messenger"/>
    <property type="evidence" value="ECO:0007669"/>
    <property type="project" value="TreeGrafter"/>
</dbReference>
<evidence type="ECO:0000256" key="1">
    <source>
        <dbReference type="ARBA" id="ARBA00004651"/>
    </source>
</evidence>
<dbReference type="CDD" id="cd00637">
    <property type="entry name" value="7tm_classA_rhodopsin-like"/>
    <property type="match status" value="1"/>
</dbReference>